<dbReference type="EMBL" id="CH445346">
    <property type="protein sequence ID" value="EAT80113.1"/>
    <property type="molecule type" value="Genomic_DNA"/>
</dbReference>
<name>Q0U7G4_PHANO</name>
<evidence type="ECO:0000313" key="2">
    <source>
        <dbReference type="EMBL" id="EAT80113.1"/>
    </source>
</evidence>
<feature type="compositionally biased region" description="Polar residues" evidence="1">
    <location>
        <begin position="85"/>
        <end position="95"/>
    </location>
</feature>
<evidence type="ECO:0000313" key="3">
    <source>
        <dbReference type="Proteomes" id="UP000001055"/>
    </source>
</evidence>
<sequence>MTRRGKRLRDDSESPAEQQPTKTSGQLPPIAEEVTDSTSECNPSTDKPRISTSSSPASSPEPYFGSKQQKALSERARRAERRSSQNHTDTASPPTKRSSERKRAKEKPEDRITPQKDHKQLLRHASNVSIKRKFLKASLIGSSSGDEELLIQRKKPRLGESSHVSKKKTLEPLNLHKALKELRAAEAALTLATPQFLLSPTLENNIFARQTSMSQLPATTPNSPHNIGKPFANHKQATVEDESVKHVNAKASFNSPSPVSKNTDINDDASFLAFMRRLSASARKLAKENHRTPGSENTSLSDESLGSGELNNITTAAGATAQQAQVLLQTLTGTVKRQQEITERIATQRATQPPAAMTPAELYKFAQTALEQGAGNAIRGLQSANGYHDPNKQPLLFNNKPIEYNRRRTSLFAGSQPQSFTPMSAEDMYYCLKVDEQRYRSAFMTCPYLWRYFGGPADRSENPVSKYPL</sequence>
<dbReference type="GeneID" id="5979433"/>
<feature type="compositionally biased region" description="Basic and acidic residues" evidence="1">
    <location>
        <begin position="97"/>
        <end position="120"/>
    </location>
</feature>
<evidence type="ECO:0000256" key="1">
    <source>
        <dbReference type="SAM" id="MobiDB-lite"/>
    </source>
</evidence>
<feature type="region of interest" description="Disordered" evidence="1">
    <location>
        <begin position="1"/>
        <end position="125"/>
    </location>
</feature>
<proteinExistence type="predicted"/>
<dbReference type="Proteomes" id="UP000001055">
    <property type="component" value="Unassembled WGS sequence"/>
</dbReference>
<dbReference type="AlphaFoldDB" id="Q0U7G4"/>
<accession>Q0U7G4</accession>
<feature type="compositionally biased region" description="Basic and acidic residues" evidence="1">
    <location>
        <begin position="72"/>
        <end position="83"/>
    </location>
</feature>
<feature type="compositionally biased region" description="Low complexity" evidence="1">
    <location>
        <begin position="50"/>
        <end position="62"/>
    </location>
</feature>
<protein>
    <submittedName>
        <fullName evidence="2">Uncharacterized protein</fullName>
    </submittedName>
</protein>
<feature type="region of interest" description="Disordered" evidence="1">
    <location>
        <begin position="284"/>
        <end position="309"/>
    </location>
</feature>
<dbReference type="VEuPathDB" id="FungiDB:JI435_123000"/>
<organism evidence="2 3">
    <name type="scientific">Phaeosphaeria nodorum (strain SN15 / ATCC MYA-4574 / FGSC 10173)</name>
    <name type="common">Glume blotch fungus</name>
    <name type="synonym">Parastagonospora nodorum</name>
    <dbReference type="NCBI Taxonomy" id="321614"/>
    <lineage>
        <taxon>Eukaryota</taxon>
        <taxon>Fungi</taxon>
        <taxon>Dikarya</taxon>
        <taxon>Ascomycota</taxon>
        <taxon>Pezizomycotina</taxon>
        <taxon>Dothideomycetes</taxon>
        <taxon>Pleosporomycetidae</taxon>
        <taxon>Pleosporales</taxon>
        <taxon>Pleosporineae</taxon>
        <taxon>Phaeosphaeriaceae</taxon>
        <taxon>Parastagonospora</taxon>
    </lineage>
</organism>
<gene>
    <name evidence="2" type="ORF">SNOG_12300</name>
</gene>
<dbReference type="InParanoid" id="Q0U7G4"/>
<feature type="compositionally biased region" description="Low complexity" evidence="1">
    <location>
        <begin position="299"/>
        <end position="309"/>
    </location>
</feature>
<feature type="compositionally biased region" description="Polar residues" evidence="1">
    <location>
        <begin position="15"/>
        <end position="26"/>
    </location>
</feature>
<feature type="compositionally biased region" description="Polar residues" evidence="1">
    <location>
        <begin position="36"/>
        <end position="45"/>
    </location>
</feature>
<dbReference type="KEGG" id="pno:SNOG_12300"/>
<reference evidence="3" key="1">
    <citation type="journal article" date="2007" name="Plant Cell">
        <title>Dothideomycete-plant interactions illuminated by genome sequencing and EST analysis of the wheat pathogen Stagonospora nodorum.</title>
        <authorList>
            <person name="Hane J.K."/>
            <person name="Lowe R.G."/>
            <person name="Solomon P.S."/>
            <person name="Tan K.C."/>
            <person name="Schoch C.L."/>
            <person name="Spatafora J.W."/>
            <person name="Crous P.W."/>
            <person name="Kodira C."/>
            <person name="Birren B.W."/>
            <person name="Galagan J.E."/>
            <person name="Torriani S.F."/>
            <person name="McDonald B.A."/>
            <person name="Oliver R.P."/>
        </authorList>
    </citation>
    <scope>NUCLEOTIDE SEQUENCE [LARGE SCALE GENOMIC DNA]</scope>
    <source>
        <strain evidence="3">SN15 / ATCC MYA-4574 / FGSC 10173</strain>
    </source>
</reference>
<dbReference type="RefSeq" id="XP_001802524.1">
    <property type="nucleotide sequence ID" value="XM_001802472.1"/>
</dbReference>